<dbReference type="STRING" id="317619.GCA_000332315_00575"/>
<gene>
    <name evidence="1" type="ORF">PROH_08860</name>
</gene>
<dbReference type="eggNOG" id="ENOG502ZVXU">
    <property type="taxonomic scope" value="Bacteria"/>
</dbReference>
<dbReference type="OrthoDB" id="462409at2"/>
<protein>
    <recommendedName>
        <fullName evidence="3">Cyanoexosortase B system-associated protein</fullName>
    </recommendedName>
</protein>
<evidence type="ECO:0000313" key="2">
    <source>
        <dbReference type="Proteomes" id="UP000034681"/>
    </source>
</evidence>
<proteinExistence type="predicted"/>
<keyword evidence="2" id="KW-1185">Reference proteome</keyword>
<comment type="caution">
    <text evidence="1">The sequence shown here is derived from an EMBL/GenBank/DDBJ whole genome shotgun (WGS) entry which is preliminary data.</text>
</comment>
<dbReference type="AlphaFoldDB" id="A0A0M2PZV0"/>
<accession>A0A0M2PZV0</accession>
<name>A0A0M2PZV0_PROHO</name>
<evidence type="ECO:0008006" key="3">
    <source>
        <dbReference type="Google" id="ProtNLM"/>
    </source>
</evidence>
<dbReference type="Proteomes" id="UP000034681">
    <property type="component" value="Unassembled WGS sequence"/>
</dbReference>
<dbReference type="EMBL" id="AJTX02000004">
    <property type="protein sequence ID" value="KKI99906.1"/>
    <property type="molecule type" value="Genomic_DNA"/>
</dbReference>
<dbReference type="InterPro" id="IPR030917">
    <property type="entry name" value="Cyanoexo_CrtB_assoc"/>
</dbReference>
<reference evidence="1" key="1">
    <citation type="submission" date="2012-04" db="EMBL/GenBank/DDBJ databases">
        <authorList>
            <person name="Borisov I.G."/>
            <person name="Ivanikova N.V."/>
            <person name="Pinevich A.V."/>
        </authorList>
    </citation>
    <scope>NUCLEOTIDE SEQUENCE</scope>
    <source>
        <strain evidence="1">CALU 1027</strain>
    </source>
</reference>
<evidence type="ECO:0000313" key="1">
    <source>
        <dbReference type="EMBL" id="KKI99906.1"/>
    </source>
</evidence>
<organism evidence="1 2">
    <name type="scientific">Prochlorothrix hollandica PCC 9006 = CALU 1027</name>
    <dbReference type="NCBI Taxonomy" id="317619"/>
    <lineage>
        <taxon>Bacteria</taxon>
        <taxon>Bacillati</taxon>
        <taxon>Cyanobacteriota</taxon>
        <taxon>Cyanophyceae</taxon>
        <taxon>Prochlorotrichales</taxon>
        <taxon>Prochlorotrichaceae</taxon>
        <taxon>Prochlorothrix</taxon>
    </lineage>
</organism>
<dbReference type="RefSeq" id="WP_017711235.1">
    <property type="nucleotide sequence ID" value="NZ_KB235933.1"/>
</dbReference>
<sequence>MNPSHRIQWSQIIVLLLLLFLVGVGAVPHYGAGKWTGAKVPPLAQVKILRDLRETGLEVPGWTTVQATTMEFGDRRWSQQLLQGQASPQTAEAEPLPPVLLLILPQKHGSDRPQVEWTDLQGVQGWTEDQHHRVDFVAGSGSQVTARWFRGWRQANDGTLPTFAVLQWYAWDRGGHWSPNVWFWRDWQRQWRKQRLPWVAVSVVIPMEPLGNLDSMWSLAESLGQKIQENIEKVLQAA</sequence>
<dbReference type="NCBIfam" id="TIGR04533">
    <property type="entry name" value="cyanosortB_assc"/>
    <property type="match status" value="1"/>
</dbReference>